<reference evidence="1" key="1">
    <citation type="thesis" date="2020" institute="ProQuest LLC" country="789 East Eisenhower Parkway, Ann Arbor, MI, USA">
        <title>Comparative Genomics and Chromosome Evolution.</title>
        <authorList>
            <person name="Mudd A.B."/>
        </authorList>
    </citation>
    <scope>NUCLEOTIDE SEQUENCE</scope>
    <source>
        <strain evidence="1">HN-11 Male</strain>
        <tissue evidence="1">Kidney and liver</tissue>
    </source>
</reference>
<dbReference type="Proteomes" id="UP000770717">
    <property type="component" value="Unassembled WGS sequence"/>
</dbReference>
<gene>
    <name evidence="1" type="ORF">GDO78_014563</name>
</gene>
<dbReference type="EMBL" id="WNTK01001263">
    <property type="protein sequence ID" value="KAG9467646.1"/>
    <property type="molecule type" value="Genomic_DNA"/>
</dbReference>
<sequence length="68" mass="8089">MIQPYCVIRPMLTCNKRYNLKSHLGKPITIDMLWHLYYEQGGLCRKREKDKSFRSHLPRIPLGNCNVL</sequence>
<evidence type="ECO:0000313" key="2">
    <source>
        <dbReference type="Proteomes" id="UP000770717"/>
    </source>
</evidence>
<keyword evidence="2" id="KW-1185">Reference proteome</keyword>
<protein>
    <submittedName>
        <fullName evidence="1">Uncharacterized protein</fullName>
    </submittedName>
</protein>
<comment type="caution">
    <text evidence="1">The sequence shown here is derived from an EMBL/GenBank/DDBJ whole genome shotgun (WGS) entry which is preliminary data.</text>
</comment>
<dbReference type="AlphaFoldDB" id="A0A8J6JQ01"/>
<organism evidence="1 2">
    <name type="scientific">Eleutherodactylus coqui</name>
    <name type="common">Puerto Rican coqui</name>
    <dbReference type="NCBI Taxonomy" id="57060"/>
    <lineage>
        <taxon>Eukaryota</taxon>
        <taxon>Metazoa</taxon>
        <taxon>Chordata</taxon>
        <taxon>Craniata</taxon>
        <taxon>Vertebrata</taxon>
        <taxon>Euteleostomi</taxon>
        <taxon>Amphibia</taxon>
        <taxon>Batrachia</taxon>
        <taxon>Anura</taxon>
        <taxon>Neobatrachia</taxon>
        <taxon>Hyloidea</taxon>
        <taxon>Eleutherodactylidae</taxon>
        <taxon>Eleutherodactylinae</taxon>
        <taxon>Eleutherodactylus</taxon>
        <taxon>Eleutherodactylus</taxon>
    </lineage>
</organism>
<evidence type="ECO:0000313" key="1">
    <source>
        <dbReference type="EMBL" id="KAG9467646.1"/>
    </source>
</evidence>
<name>A0A8J6JQ01_ELECQ</name>
<proteinExistence type="predicted"/>
<accession>A0A8J6JQ01</accession>